<name>A0A3M7SYU6_BRAPC</name>
<dbReference type="OrthoDB" id="47475at2759"/>
<evidence type="ECO:0000256" key="5">
    <source>
        <dbReference type="SAM" id="Phobius"/>
    </source>
</evidence>
<evidence type="ECO:0000256" key="4">
    <source>
        <dbReference type="ARBA" id="ARBA00022801"/>
    </source>
</evidence>
<keyword evidence="4" id="KW-0378">Hydrolase</keyword>
<evidence type="ECO:0000256" key="1">
    <source>
        <dbReference type="ARBA" id="ARBA00001231"/>
    </source>
</evidence>
<dbReference type="EMBL" id="REGN01000569">
    <property type="protein sequence ID" value="RNA40912.1"/>
    <property type="molecule type" value="Genomic_DNA"/>
</dbReference>
<evidence type="ECO:0000256" key="2">
    <source>
        <dbReference type="ARBA" id="ARBA00006285"/>
    </source>
</evidence>
<accession>A0A3M7SYU6</accession>
<dbReference type="InterPro" id="IPR015883">
    <property type="entry name" value="Glyco_hydro_20_cat"/>
</dbReference>
<dbReference type="CDD" id="cd06565">
    <property type="entry name" value="GH20_GcnA-like"/>
    <property type="match status" value="1"/>
</dbReference>
<feature type="domain" description="Glycoside hydrolase family 20 catalytic" evidence="6">
    <location>
        <begin position="139"/>
        <end position="308"/>
    </location>
</feature>
<keyword evidence="8" id="KW-1185">Reference proteome</keyword>
<dbReference type="Proteomes" id="UP000276133">
    <property type="component" value="Unassembled WGS sequence"/>
</dbReference>
<gene>
    <name evidence="7" type="ORF">BpHYR1_045799</name>
</gene>
<dbReference type="PANTHER" id="PTHR21040:SF8">
    <property type="entry name" value="BCDNA.GH04120"/>
    <property type="match status" value="1"/>
</dbReference>
<dbReference type="Gene3D" id="3.20.20.80">
    <property type="entry name" value="Glycosidases"/>
    <property type="match status" value="1"/>
</dbReference>
<proteinExistence type="inferred from homology"/>
<protein>
    <recommendedName>
        <fullName evidence="3">beta-N-acetylhexosaminidase</fullName>
        <ecNumber evidence="3">3.2.1.52</ecNumber>
    </recommendedName>
</protein>
<dbReference type="AlphaFoldDB" id="A0A3M7SYU6"/>
<evidence type="ECO:0000313" key="8">
    <source>
        <dbReference type="Proteomes" id="UP000276133"/>
    </source>
</evidence>
<feature type="transmembrane region" description="Helical" evidence="5">
    <location>
        <begin position="12"/>
        <end position="29"/>
    </location>
</feature>
<dbReference type="GO" id="GO:0004563">
    <property type="term" value="F:beta-N-acetylhexosaminidase activity"/>
    <property type="evidence" value="ECO:0007669"/>
    <property type="project" value="UniProtKB-EC"/>
</dbReference>
<dbReference type="STRING" id="10195.A0A3M7SYU6"/>
<evidence type="ECO:0000256" key="3">
    <source>
        <dbReference type="ARBA" id="ARBA00012663"/>
    </source>
</evidence>
<dbReference type="Pfam" id="PF00728">
    <property type="entry name" value="Glyco_hydro_20"/>
    <property type="match status" value="1"/>
</dbReference>
<comment type="catalytic activity">
    <reaction evidence="1">
        <text>Hydrolysis of terminal non-reducing N-acetyl-D-hexosamine residues in N-acetyl-beta-D-hexosaminides.</text>
        <dbReference type="EC" id="3.2.1.52"/>
    </reaction>
</comment>
<dbReference type="GO" id="GO:0005975">
    <property type="term" value="P:carbohydrate metabolic process"/>
    <property type="evidence" value="ECO:0007669"/>
    <property type="project" value="InterPro"/>
</dbReference>
<dbReference type="InterPro" id="IPR017853">
    <property type="entry name" value="GH"/>
</dbReference>
<comment type="caution">
    <text evidence="7">The sequence shown here is derived from an EMBL/GenBank/DDBJ whole genome shotgun (WGS) entry which is preliminary data.</text>
</comment>
<reference evidence="7 8" key="1">
    <citation type="journal article" date="2018" name="Sci. Rep.">
        <title>Genomic signatures of local adaptation to the degree of environmental predictability in rotifers.</title>
        <authorList>
            <person name="Franch-Gras L."/>
            <person name="Hahn C."/>
            <person name="Garcia-Roger E.M."/>
            <person name="Carmona M.J."/>
            <person name="Serra M."/>
            <person name="Gomez A."/>
        </authorList>
    </citation>
    <scope>NUCLEOTIDE SEQUENCE [LARGE SCALE GENOMIC DNA]</scope>
    <source>
        <strain evidence="7">HYR1</strain>
    </source>
</reference>
<keyword evidence="5" id="KW-0472">Membrane</keyword>
<dbReference type="EC" id="3.2.1.52" evidence="3"/>
<dbReference type="PANTHER" id="PTHR21040">
    <property type="entry name" value="BCDNA.GH04120"/>
    <property type="match status" value="1"/>
</dbReference>
<organism evidence="7 8">
    <name type="scientific">Brachionus plicatilis</name>
    <name type="common">Marine rotifer</name>
    <name type="synonym">Brachionus muelleri</name>
    <dbReference type="NCBI Taxonomy" id="10195"/>
    <lineage>
        <taxon>Eukaryota</taxon>
        <taxon>Metazoa</taxon>
        <taxon>Spiralia</taxon>
        <taxon>Gnathifera</taxon>
        <taxon>Rotifera</taxon>
        <taxon>Eurotatoria</taxon>
        <taxon>Monogononta</taxon>
        <taxon>Pseudotrocha</taxon>
        <taxon>Ploima</taxon>
        <taxon>Brachionidae</taxon>
        <taxon>Brachionus</taxon>
    </lineage>
</organism>
<dbReference type="InterPro" id="IPR038901">
    <property type="entry name" value="HEXDC-like"/>
</dbReference>
<sequence>MYTIRRRQKLRFWLTIGLILLFIFFFLLINQTKSIEDSDRDYHRRRDSYRKKVKEKYSADEQVELEQENNEELKDGASKSELARTMKSMQKLVHLDLKGSPPKLNYLKELIPFMKKSGATGVIIEYEDFFPYKDDLESVTNQNHYTNQELKQIFDLLKQNQMSLIPLIQTYGHMEFVLKLKQFSHLRESPEHYQVITPCLNESYSKVLYKMIDQILEIHPEELEYIHIGCDEVFFINQNDACKKMPHLQTTKDFFIYHVTNLVNYVKSKRPNLGVMIWEDMIRRNMLSSNDYSIKTFAKKIVPVVWNYKAQVEIDSDVFRIYDDLFSEIWFASAFKGATRHLEIIPNAELHHSNHLSWLSIIRNFPSTHKIKGMILTGWSRYDHMQAVCEILPASLPSMTLCLQTLLNYQEENALVFEETKKILNCDYSGHDAGFLLDPTSVTNFTKLQVSVQELTSLYKCDFPGAHLYNWLLGLRILIHGFETKHAIYSEILNSYNLKNNFFNTIKLKEAIDFMYPMFKTKFIEFLTLGEKEFDKLFYTDLYEEISAVYVQRYVSLIEERLTELNKTKIPESAPIRPLNKINKLDVAQSVL</sequence>
<keyword evidence="5" id="KW-1133">Transmembrane helix</keyword>
<keyword evidence="5" id="KW-0812">Transmembrane</keyword>
<dbReference type="SUPFAM" id="SSF51445">
    <property type="entry name" value="(Trans)glycosidases"/>
    <property type="match status" value="1"/>
</dbReference>
<evidence type="ECO:0000259" key="6">
    <source>
        <dbReference type="Pfam" id="PF00728"/>
    </source>
</evidence>
<evidence type="ECO:0000313" key="7">
    <source>
        <dbReference type="EMBL" id="RNA40912.1"/>
    </source>
</evidence>
<comment type="similarity">
    <text evidence="2">Belongs to the glycosyl hydrolase 20 family.</text>
</comment>